<sequence length="292" mass="33112">MPSALLTMPQQEQLPSKDYGIREIWADNLESEFAALRQAVERYPYISMDTEFPGIVARLIGNFKTGSDYHFQTMRCNVDMLKIIQLGITLCDENGDSPEVSTWQFNFAFSLGEDMFAPDSIDLLKSSGIDFKRNEEEGIDVEYFGELLITSGLVLFDNVKWVSFHSGYDFGYLLKILTCEPLPADETDFFRLLFIWFPCIYDIKHIVRSIKTLRGGLQEIAESLGVKRIGPQHQAGSDSLLTAAVFFRIQTIYFDGHLNDDYYKNYLYGFSSGRLGKASPAAAGENLVDKPY</sequence>
<protein>
    <recommendedName>
        <fullName evidence="5">poly(A)-specific ribonuclease</fullName>
        <ecNumber evidence="5">3.1.13.4</ecNumber>
    </recommendedName>
</protein>
<keyword evidence="10" id="KW-0269">Exonuclease</keyword>
<comment type="similarity">
    <text evidence="4">Belongs to the CAF1 family.</text>
</comment>
<evidence type="ECO:0000256" key="6">
    <source>
        <dbReference type="ARBA" id="ARBA00022490"/>
    </source>
</evidence>
<dbReference type="InterPro" id="IPR006941">
    <property type="entry name" value="RNase_CAF1"/>
</dbReference>
<keyword evidence="16" id="KW-1185">Reference proteome</keyword>
<name>A0ABZ2AQ64_9TREE</name>
<evidence type="ECO:0000256" key="4">
    <source>
        <dbReference type="ARBA" id="ARBA00008372"/>
    </source>
</evidence>
<comment type="catalytic activity">
    <reaction evidence="1">
        <text>Exonucleolytic cleavage of poly(A) to 5'-AMP.</text>
        <dbReference type="EC" id="3.1.13.4"/>
    </reaction>
</comment>
<dbReference type="EC" id="3.1.13.4" evidence="5"/>
<dbReference type="InterPro" id="IPR012337">
    <property type="entry name" value="RNaseH-like_sf"/>
</dbReference>
<keyword evidence="12" id="KW-0805">Transcription regulation</keyword>
<keyword evidence="13" id="KW-0804">Transcription</keyword>
<keyword evidence="7" id="KW-0540">Nuclease</keyword>
<evidence type="ECO:0000313" key="16">
    <source>
        <dbReference type="Proteomes" id="UP001432216"/>
    </source>
</evidence>
<dbReference type="Gene3D" id="3.30.420.10">
    <property type="entry name" value="Ribonuclease H-like superfamily/Ribonuclease H"/>
    <property type="match status" value="1"/>
</dbReference>
<dbReference type="Pfam" id="PF04857">
    <property type="entry name" value="CAF1"/>
    <property type="match status" value="2"/>
</dbReference>
<evidence type="ECO:0000256" key="10">
    <source>
        <dbReference type="ARBA" id="ARBA00022839"/>
    </source>
</evidence>
<evidence type="ECO:0000256" key="2">
    <source>
        <dbReference type="ARBA" id="ARBA00004123"/>
    </source>
</evidence>
<evidence type="ECO:0000256" key="8">
    <source>
        <dbReference type="ARBA" id="ARBA00022723"/>
    </source>
</evidence>
<evidence type="ECO:0000256" key="13">
    <source>
        <dbReference type="ARBA" id="ARBA00023163"/>
    </source>
</evidence>
<keyword evidence="14" id="KW-0539">Nucleus</keyword>
<gene>
    <name evidence="15" type="ORF">IAS62_000600</name>
</gene>
<proteinExistence type="inferred from homology"/>
<dbReference type="PANTHER" id="PTHR10797">
    <property type="entry name" value="CCR4-NOT TRANSCRIPTION COMPLEX SUBUNIT"/>
    <property type="match status" value="1"/>
</dbReference>
<evidence type="ECO:0000256" key="12">
    <source>
        <dbReference type="ARBA" id="ARBA00023015"/>
    </source>
</evidence>
<accession>A0ABZ2AQ64</accession>
<keyword evidence="9" id="KW-0378">Hydrolase</keyword>
<keyword evidence="11" id="KW-0694">RNA-binding</keyword>
<keyword evidence="8" id="KW-0479">Metal-binding</keyword>
<dbReference type="GeneID" id="89987376"/>
<evidence type="ECO:0000256" key="9">
    <source>
        <dbReference type="ARBA" id="ARBA00022801"/>
    </source>
</evidence>
<dbReference type="InterPro" id="IPR039637">
    <property type="entry name" value="CNOT7/CNOT8/Pop2"/>
</dbReference>
<dbReference type="Proteomes" id="UP001432216">
    <property type="component" value="Chromosome 1"/>
</dbReference>
<dbReference type="SUPFAM" id="SSF53098">
    <property type="entry name" value="Ribonuclease H-like"/>
    <property type="match status" value="1"/>
</dbReference>
<comment type="subcellular location">
    <subcellularLocation>
        <location evidence="3">Cytoplasm</location>
    </subcellularLocation>
    <subcellularLocation>
        <location evidence="2">Nucleus</location>
    </subcellularLocation>
</comment>
<reference evidence="15 16" key="1">
    <citation type="submission" date="2024-01" db="EMBL/GenBank/DDBJ databases">
        <title>Comparative genomics of Cryptococcus and Kwoniella reveals pathogenesis evolution and contrasting modes of karyotype evolution via chromosome fusion or intercentromeric recombination.</title>
        <authorList>
            <person name="Coelho M.A."/>
            <person name="David-Palma M."/>
            <person name="Shea T."/>
            <person name="Bowers K."/>
            <person name="McGinley-Smith S."/>
            <person name="Mohammad A.W."/>
            <person name="Gnirke A."/>
            <person name="Yurkov A.M."/>
            <person name="Nowrousian M."/>
            <person name="Sun S."/>
            <person name="Cuomo C.A."/>
            <person name="Heitman J."/>
        </authorList>
    </citation>
    <scope>NUCLEOTIDE SEQUENCE [LARGE SCALE GENOMIC DNA]</scope>
    <source>
        <strain evidence="15 16">7685027</strain>
    </source>
</reference>
<evidence type="ECO:0000256" key="7">
    <source>
        <dbReference type="ARBA" id="ARBA00022722"/>
    </source>
</evidence>
<evidence type="ECO:0000256" key="14">
    <source>
        <dbReference type="ARBA" id="ARBA00023242"/>
    </source>
</evidence>
<dbReference type="EMBL" id="CP143806">
    <property type="protein sequence ID" value="WVO19321.1"/>
    <property type="molecule type" value="Genomic_DNA"/>
</dbReference>
<evidence type="ECO:0000313" key="15">
    <source>
        <dbReference type="EMBL" id="WVO19321.1"/>
    </source>
</evidence>
<keyword evidence="6" id="KW-0963">Cytoplasm</keyword>
<evidence type="ECO:0000256" key="1">
    <source>
        <dbReference type="ARBA" id="ARBA00001663"/>
    </source>
</evidence>
<evidence type="ECO:0000256" key="3">
    <source>
        <dbReference type="ARBA" id="ARBA00004496"/>
    </source>
</evidence>
<dbReference type="InterPro" id="IPR036397">
    <property type="entry name" value="RNaseH_sf"/>
</dbReference>
<evidence type="ECO:0000256" key="11">
    <source>
        <dbReference type="ARBA" id="ARBA00022884"/>
    </source>
</evidence>
<evidence type="ECO:0000256" key="5">
    <source>
        <dbReference type="ARBA" id="ARBA00012161"/>
    </source>
</evidence>
<dbReference type="RefSeq" id="XP_064718561.1">
    <property type="nucleotide sequence ID" value="XM_064862489.1"/>
</dbReference>
<organism evidence="15 16">
    <name type="scientific">Cryptococcus decagattii</name>
    <dbReference type="NCBI Taxonomy" id="1859122"/>
    <lineage>
        <taxon>Eukaryota</taxon>
        <taxon>Fungi</taxon>
        <taxon>Dikarya</taxon>
        <taxon>Basidiomycota</taxon>
        <taxon>Agaricomycotina</taxon>
        <taxon>Tremellomycetes</taxon>
        <taxon>Tremellales</taxon>
        <taxon>Cryptococcaceae</taxon>
        <taxon>Cryptococcus</taxon>
        <taxon>Cryptococcus gattii species complex</taxon>
    </lineage>
</organism>